<accession>A0A418QSU1</accession>
<proteinExistence type="predicted"/>
<evidence type="ECO:0000313" key="2">
    <source>
        <dbReference type="EMBL" id="RIY08183.1"/>
    </source>
</evidence>
<sequence length="86" mass="9411">MLYSDGGEGYGYEQGQRTVRRFRVTGSGTGLLLQQQTESDYQPSWRTSRVVVHGLPSLATTFSTDGQPAQGLEVTTETGLTGPAWW</sequence>
<reference evidence="2 3" key="1">
    <citation type="submission" date="2018-09" db="EMBL/GenBank/DDBJ databases">
        <authorList>
            <person name="Zeman M."/>
            <person name="Pardy F."/>
        </authorList>
    </citation>
    <scope>NUCLEOTIDE SEQUENCE [LARGE SCALE GENOMIC DNA]</scope>
    <source>
        <strain evidence="2 3">CCM 8852</strain>
    </source>
</reference>
<dbReference type="Proteomes" id="UP000284250">
    <property type="component" value="Unassembled WGS sequence"/>
</dbReference>
<dbReference type="AlphaFoldDB" id="A0A418QSU1"/>
<protein>
    <submittedName>
        <fullName evidence="2">DUF5110 domain-containing protein</fullName>
    </submittedName>
</protein>
<reference evidence="2 3" key="2">
    <citation type="submission" date="2019-01" db="EMBL/GenBank/DDBJ databases">
        <title>Hymenobacter humicola sp. nov., isolated from soils in Antarctica.</title>
        <authorList>
            <person name="Sedlacek I."/>
            <person name="Holochova P."/>
            <person name="Kralova S."/>
            <person name="Pantucek R."/>
            <person name="Stankova E."/>
            <person name="Vrbovska V."/>
            <person name="Kristofova L."/>
            <person name="Svec P."/>
            <person name="Busse H.-J."/>
        </authorList>
    </citation>
    <scope>NUCLEOTIDE SEQUENCE [LARGE SCALE GENOMIC DNA]</scope>
    <source>
        <strain evidence="2 3">CCM 8852</strain>
    </source>
</reference>
<evidence type="ECO:0000259" key="1">
    <source>
        <dbReference type="Pfam" id="PF17137"/>
    </source>
</evidence>
<comment type="caution">
    <text evidence="2">The sequence shown here is derived from an EMBL/GenBank/DDBJ whole genome shotgun (WGS) entry which is preliminary data.</text>
</comment>
<keyword evidence="3" id="KW-1185">Reference proteome</keyword>
<dbReference type="Pfam" id="PF17137">
    <property type="entry name" value="DUF5110"/>
    <property type="match status" value="1"/>
</dbReference>
<evidence type="ECO:0000313" key="3">
    <source>
        <dbReference type="Proteomes" id="UP000284250"/>
    </source>
</evidence>
<dbReference type="InterPro" id="IPR033403">
    <property type="entry name" value="DUF5110"/>
</dbReference>
<dbReference type="EMBL" id="QYCN01000024">
    <property type="protein sequence ID" value="RIY08183.1"/>
    <property type="molecule type" value="Genomic_DNA"/>
</dbReference>
<feature type="domain" description="DUF5110" evidence="1">
    <location>
        <begin position="2"/>
        <end position="54"/>
    </location>
</feature>
<dbReference type="InterPro" id="IPR013780">
    <property type="entry name" value="Glyco_hydro_b"/>
</dbReference>
<dbReference type="OrthoDB" id="176168at2"/>
<name>A0A418QSU1_9BACT</name>
<gene>
    <name evidence="2" type="ORF">D0T11_14850</name>
</gene>
<dbReference type="Gene3D" id="2.60.40.1180">
    <property type="entry name" value="Golgi alpha-mannosidase II"/>
    <property type="match status" value="1"/>
</dbReference>
<organism evidence="2 3">
    <name type="scientific">Hymenobacter rubripertinctus</name>
    <dbReference type="NCBI Taxonomy" id="2029981"/>
    <lineage>
        <taxon>Bacteria</taxon>
        <taxon>Pseudomonadati</taxon>
        <taxon>Bacteroidota</taxon>
        <taxon>Cytophagia</taxon>
        <taxon>Cytophagales</taxon>
        <taxon>Hymenobacteraceae</taxon>
        <taxon>Hymenobacter</taxon>
    </lineage>
</organism>